<dbReference type="eggNOG" id="ENOG502QSP8">
    <property type="taxonomic scope" value="Eukaryota"/>
</dbReference>
<evidence type="ECO:0000313" key="7">
    <source>
        <dbReference type="EMBL" id="EAN80235.1"/>
    </source>
</evidence>
<keyword evidence="8" id="KW-1185">Reference proteome</keyword>
<reference evidence="7 8" key="2">
    <citation type="journal article" date="2005" name="Science">
        <title>The genome of the African trypanosome Trypanosoma brucei.</title>
        <authorList>
            <person name="Berriman M."/>
            <person name="Ghedin E."/>
            <person name="Hertz-Fowler C."/>
            <person name="Blandin G."/>
            <person name="Renauld H."/>
            <person name="Bartholomeu D.C."/>
            <person name="Lennard N.J."/>
            <person name="Caler E."/>
            <person name="Hamlin N.E."/>
            <person name="Haas B."/>
            <person name="Bohme U."/>
            <person name="Hannick L."/>
            <person name="Aslett M.A."/>
            <person name="Shallom J."/>
            <person name="Marcello L."/>
            <person name="Hou L."/>
            <person name="Wickstead B."/>
            <person name="Alsmark U.C."/>
            <person name="Arrowsmith C."/>
            <person name="Atkin R.J."/>
            <person name="Barron A.J."/>
            <person name="Bringaud F."/>
            <person name="Brooks K."/>
            <person name="Carrington M."/>
            <person name="Cherevach I."/>
            <person name="Chillingworth T.J."/>
            <person name="Churcher C."/>
            <person name="Clark L.N."/>
            <person name="Corton C.H."/>
            <person name="Cronin A."/>
            <person name="Davies R.M."/>
            <person name="Doggett J."/>
            <person name="Djikeng A."/>
            <person name="Feldblyum T."/>
            <person name="Field M.C."/>
            <person name="Fraser A."/>
            <person name="Goodhead I."/>
            <person name="Hance Z."/>
            <person name="Harper D."/>
            <person name="Harris B.R."/>
            <person name="Hauser H."/>
            <person name="Hostetler J."/>
            <person name="Ivens A."/>
            <person name="Jagels K."/>
            <person name="Johnson D."/>
            <person name="Johnson J."/>
            <person name="Jones K."/>
            <person name="Kerhornou A.X."/>
            <person name="Koo H."/>
            <person name="Larke N."/>
            <person name="Landfear S."/>
            <person name="Larkin C."/>
            <person name="Leech V."/>
            <person name="Line A."/>
            <person name="Lord A."/>
            <person name="Macleod A."/>
            <person name="Mooney P.J."/>
            <person name="Moule S."/>
            <person name="Martin D.M."/>
            <person name="Morgan G.W."/>
            <person name="Mungall K."/>
            <person name="Norbertczak H."/>
            <person name="Ormond D."/>
            <person name="Pai G."/>
            <person name="Peacock C.S."/>
            <person name="Peterson J."/>
            <person name="Quail M.A."/>
            <person name="Rabbinowitsch E."/>
            <person name="Rajandream M.A."/>
            <person name="Reitter C."/>
            <person name="Salzberg S.L."/>
            <person name="Sanders M."/>
            <person name="Schobel S."/>
            <person name="Sharp S."/>
            <person name="Simmonds M."/>
            <person name="Simpson A.J."/>
            <person name="Tallon L."/>
            <person name="Turner C.M."/>
            <person name="Tait A."/>
            <person name="Tivey A.R."/>
            <person name="Van Aken S."/>
            <person name="Walker D."/>
            <person name="Wanless D."/>
            <person name="Wang S."/>
            <person name="White B."/>
            <person name="White O."/>
            <person name="Whitehead S."/>
            <person name="Woodward J."/>
            <person name="Wortman J."/>
            <person name="Adams M.D."/>
            <person name="Embley T.M."/>
            <person name="Gull K."/>
            <person name="Ullu E."/>
            <person name="Barry J.D."/>
            <person name="Fairlamb A.H."/>
            <person name="Opperdoes F."/>
            <person name="Barrell B.G."/>
            <person name="Donelson J.E."/>
            <person name="Hall N."/>
            <person name="Fraser C.M."/>
            <person name="Melville S.E."/>
            <person name="El-Sayed N.M."/>
        </authorList>
    </citation>
    <scope>NUCLEOTIDE SEQUENCE [LARGE SCALE GENOMIC DNA]</scope>
    <source>
        <strain evidence="7 8">927/4 GUTat10.1</strain>
    </source>
</reference>
<dbReference type="GeneID" id="3665224"/>
<evidence type="ECO:0000256" key="1">
    <source>
        <dbReference type="ARBA" id="ARBA00003056"/>
    </source>
</evidence>
<evidence type="ECO:0000256" key="2">
    <source>
        <dbReference type="ARBA" id="ARBA00004123"/>
    </source>
</evidence>
<evidence type="ECO:0000256" key="6">
    <source>
        <dbReference type="ARBA" id="ARBA00023242"/>
    </source>
</evidence>
<protein>
    <recommendedName>
        <fullName evidence="4">Cilia- and flagella-associated protein 299</fullName>
    </recommendedName>
</protein>
<proteinExistence type="evidence at protein level"/>
<evidence type="ECO:0000256" key="4">
    <source>
        <dbReference type="ARBA" id="ARBA00021436"/>
    </source>
</evidence>
<dbReference type="Pfam" id="PF14713">
    <property type="entry name" value="DUF4464"/>
    <property type="match status" value="1"/>
</dbReference>
<evidence type="ECO:0000256" key="5">
    <source>
        <dbReference type="ARBA" id="ARBA00022490"/>
    </source>
</evidence>
<dbReference type="RefSeq" id="XP_829347.1">
    <property type="nucleotide sequence ID" value="XM_824254.1"/>
</dbReference>
<name>Q382P6_TRYB2</name>
<keyword evidence="9" id="KW-0002">3D-structure</keyword>
<dbReference type="InterPro" id="IPR027887">
    <property type="entry name" value="DUF4464"/>
</dbReference>
<dbReference type="PDB" id="9E5C">
    <property type="method" value="EM"/>
    <property type="resolution" value="3.20 A"/>
    <property type="chains" value="0z=1-302"/>
</dbReference>
<dbReference type="PaxDb" id="5691-EAN80235"/>
<sequence>MRVLADFLIRRAHTDTHMRGVVDEFGRLRKRGGGYGTYVLRMLKKKKKNDSLFPPNYSLKSCLNSLAMSNAAPAENDFFDRNVLDFATYEEYLDQQVTQEDLFYLGDQEAARQIVELGYKGKNFLSREEFEAARLIVLEGPSKWEEEVDVVCSAGLQFDDSPLLSALARREELVRAGKLSTIIFLRDVVRGQEVSAYIDYGHRLKTEDFSDYFHRRKRLTPRRTDLSYYNWKTHTLFFNNSVTFQVLADNEIGLLMKHKRDRKTINVDPRAPTPGDNSNRLVIHSPEYVQVTIYDHVTRRKN</sequence>
<dbReference type="EMDB" id="EMD-47524"/>
<dbReference type="EMBL" id="CH464491">
    <property type="protein sequence ID" value="EAN80235.1"/>
    <property type="molecule type" value="Genomic_DNA"/>
</dbReference>
<dbReference type="PANTHER" id="PTHR33588:SF1">
    <property type="entry name" value="CILIA- AND FLAGELLA-ASSOCIATED PROTEIN 299"/>
    <property type="match status" value="1"/>
</dbReference>
<keyword evidence="6" id="KW-0539">Nucleus</keyword>
<dbReference type="GO" id="GO:0005737">
    <property type="term" value="C:cytoplasm"/>
    <property type="evidence" value="ECO:0007669"/>
    <property type="project" value="UniProtKB-SubCell"/>
</dbReference>
<comment type="function">
    <text evidence="1">May be involved in spermatogenesis.</text>
</comment>
<accession>Q382P6</accession>
<reference evidence="9" key="3">
    <citation type="journal article" date="2025" name="Science">
        <title>Trypanosome doublet microtubule structures reveal flagellum assembly and motility mechanisms.</title>
        <authorList>
            <person name="Xia X."/>
            <person name="Shimogawa M.M."/>
            <person name="Wang H."/>
            <person name="Liu S."/>
            <person name="Wijono A."/>
            <person name="Langousis G."/>
            <person name="Kassem A.M."/>
            <person name="Wohlschlegel J.A."/>
            <person name="Hill K.L."/>
            <person name="Zhou Z.H."/>
        </authorList>
    </citation>
    <scope>STRUCTURE BY ELECTRON MICROSCOPY (3.20 ANGSTROMS)</scope>
</reference>
<evidence type="ECO:0000313" key="8">
    <source>
        <dbReference type="Proteomes" id="UP000008524"/>
    </source>
</evidence>
<evidence type="ECO:0000256" key="3">
    <source>
        <dbReference type="ARBA" id="ARBA00004496"/>
    </source>
</evidence>
<reference evidence="7 8" key="1">
    <citation type="journal article" date="2005" name="Science">
        <title>Comparative genomics of trypanosomatid parasitic protozoa.</title>
        <authorList>
            <person name="El-Sayed N.M."/>
            <person name="Myler P.J."/>
            <person name="Blandin G."/>
            <person name="Berriman M."/>
            <person name="Crabtree J."/>
            <person name="Aggarwal G."/>
            <person name="Caler E."/>
            <person name="Renauld H."/>
            <person name="Worthey E.A."/>
            <person name="Hertz-Fowler C."/>
            <person name="Ghedin E."/>
            <person name="Peacock C."/>
            <person name="Bartholomeu D.C."/>
            <person name="Haas B.J."/>
            <person name="Tran A.N."/>
            <person name="Wortman J.R."/>
            <person name="Alsmark U.C."/>
            <person name="Angiuoli S."/>
            <person name="Anupama A."/>
            <person name="Badger J."/>
            <person name="Bringaud F."/>
            <person name="Cadag E."/>
            <person name="Carlton J.M."/>
            <person name="Cerqueira G.C."/>
            <person name="Creasy T."/>
            <person name="Delcher A.L."/>
            <person name="Djikeng A."/>
            <person name="Embley T.M."/>
            <person name="Hauser C."/>
            <person name="Ivens A.C."/>
            <person name="Kummerfeld S.K."/>
            <person name="Pereira-Leal J.B."/>
            <person name="Nilsson D."/>
            <person name="Peterson J."/>
            <person name="Salzberg S.L."/>
            <person name="Shallom J."/>
            <person name="Silva J.C."/>
            <person name="Sundaram J."/>
            <person name="Westenberger S."/>
            <person name="White O."/>
            <person name="Melville S.E."/>
            <person name="Donelson J.E."/>
            <person name="Andersson B."/>
            <person name="Stuart K.D."/>
            <person name="Hall N."/>
        </authorList>
    </citation>
    <scope>NUCLEOTIDE SEQUENCE [LARGE SCALE GENOMIC DNA]</scope>
    <source>
        <strain evidence="7 8">927/4 GUTat10.1</strain>
    </source>
</reference>
<keyword evidence="5" id="KW-0963">Cytoplasm</keyword>
<organism evidence="7 8">
    <name type="scientific">Trypanosoma brucei brucei (strain 927/4 GUTat10.1)</name>
    <dbReference type="NCBI Taxonomy" id="185431"/>
    <lineage>
        <taxon>Eukaryota</taxon>
        <taxon>Discoba</taxon>
        <taxon>Euglenozoa</taxon>
        <taxon>Kinetoplastea</taxon>
        <taxon>Metakinetoplastina</taxon>
        <taxon>Trypanosomatida</taxon>
        <taxon>Trypanosomatidae</taxon>
        <taxon>Trypanosoma</taxon>
    </lineage>
</organism>
<dbReference type="InParanoid" id="Q382P6"/>
<dbReference type="GO" id="GO:0005634">
    <property type="term" value="C:nucleus"/>
    <property type="evidence" value="ECO:0007669"/>
    <property type="project" value="UniProtKB-SubCell"/>
</dbReference>
<evidence type="ECO:0007829" key="9">
    <source>
        <dbReference type="PDB" id="9E5C"/>
    </source>
</evidence>
<gene>
    <name evidence="7" type="ORF">Tb11.52.0004</name>
</gene>
<comment type="subcellular location">
    <subcellularLocation>
        <location evidence="3">Cytoplasm</location>
    </subcellularLocation>
    <subcellularLocation>
        <location evidence="2">Nucleus</location>
    </subcellularLocation>
</comment>
<dbReference type="Proteomes" id="UP000008524">
    <property type="component" value="Chromosome 11"/>
</dbReference>
<dbReference type="PANTHER" id="PTHR33588">
    <property type="entry name" value="CILIA- AND FLAGELLA-ASSOCIATED PROTEIN 299"/>
    <property type="match status" value="1"/>
</dbReference>
<dbReference type="AlphaFoldDB" id="Q382P6"/>
<dbReference type="OrthoDB" id="2136125at2759"/>
<dbReference type="VEuPathDB" id="TriTrypDB:Tb927.11.12860"/>
<dbReference type="STRING" id="185431.Q382P6"/>
<dbReference type="KEGG" id="tbr:Tb11.52.0004"/>